<dbReference type="OrthoDB" id="6509636at2759"/>
<dbReference type="SUPFAM" id="SSF56801">
    <property type="entry name" value="Acetyl-CoA synthetase-like"/>
    <property type="match status" value="1"/>
</dbReference>
<dbReference type="InterPro" id="IPR020845">
    <property type="entry name" value="AMP-binding_CS"/>
</dbReference>
<evidence type="ECO:0000313" key="6">
    <source>
        <dbReference type="Proteomes" id="UP000594364"/>
    </source>
</evidence>
<feature type="domain" description="AMP-binding enzyme C-terminal" evidence="4">
    <location>
        <begin position="444"/>
        <end position="524"/>
    </location>
</feature>
<gene>
    <name evidence="5" type="ORF">C2857_006211</name>
</gene>
<protein>
    <submittedName>
        <fullName evidence="5">Uncharacterized protein</fullName>
    </submittedName>
</protein>
<dbReference type="AlphaFoldDB" id="A0A7S9KQ25"/>
<keyword evidence="2" id="KW-0436">Ligase</keyword>
<name>A0A7S9KQ25_EPIFF</name>
<dbReference type="Gene3D" id="3.40.50.12780">
    <property type="entry name" value="N-terminal domain of ligase-like"/>
    <property type="match status" value="1"/>
</dbReference>
<dbReference type="PANTHER" id="PTHR24096:SF149">
    <property type="entry name" value="AMP-BINDING DOMAIN-CONTAINING PROTEIN-RELATED"/>
    <property type="match status" value="1"/>
</dbReference>
<dbReference type="EMBL" id="CP031386">
    <property type="protein sequence ID" value="QPG97366.1"/>
    <property type="molecule type" value="Genomic_DNA"/>
</dbReference>
<accession>A0A7S9KQ25</accession>
<keyword evidence="6" id="KW-1185">Reference proteome</keyword>
<dbReference type="Pfam" id="PF13193">
    <property type="entry name" value="AMP-binding_C"/>
    <property type="match status" value="1"/>
</dbReference>
<dbReference type="InterPro" id="IPR000873">
    <property type="entry name" value="AMP-dep_synth/lig_dom"/>
</dbReference>
<evidence type="ECO:0000259" key="3">
    <source>
        <dbReference type="Pfam" id="PF00501"/>
    </source>
</evidence>
<dbReference type="InterPro" id="IPR042099">
    <property type="entry name" value="ANL_N_sf"/>
</dbReference>
<dbReference type="Gene3D" id="3.30.300.30">
    <property type="match status" value="1"/>
</dbReference>
<dbReference type="PANTHER" id="PTHR24096">
    <property type="entry name" value="LONG-CHAIN-FATTY-ACID--COA LIGASE"/>
    <property type="match status" value="1"/>
</dbReference>
<dbReference type="PROSITE" id="PS00455">
    <property type="entry name" value="AMP_BINDING"/>
    <property type="match status" value="1"/>
</dbReference>
<evidence type="ECO:0000256" key="2">
    <source>
        <dbReference type="ARBA" id="ARBA00022598"/>
    </source>
</evidence>
<dbReference type="InterPro" id="IPR025110">
    <property type="entry name" value="AMP-bd_C"/>
</dbReference>
<dbReference type="CDD" id="cd05911">
    <property type="entry name" value="Firefly_Luc_like"/>
    <property type="match status" value="1"/>
</dbReference>
<comment type="similarity">
    <text evidence="1">Belongs to the ATP-dependent AMP-binding enzyme family.</text>
</comment>
<dbReference type="Proteomes" id="UP000594364">
    <property type="component" value="Chromosome 2"/>
</dbReference>
<feature type="domain" description="AMP-dependent synthetase/ligase" evidence="3">
    <location>
        <begin position="27"/>
        <end position="393"/>
    </location>
</feature>
<dbReference type="GO" id="GO:0016405">
    <property type="term" value="F:CoA-ligase activity"/>
    <property type="evidence" value="ECO:0007669"/>
    <property type="project" value="TreeGrafter"/>
</dbReference>
<evidence type="ECO:0000256" key="1">
    <source>
        <dbReference type="ARBA" id="ARBA00006432"/>
    </source>
</evidence>
<dbReference type="InterPro" id="IPR045851">
    <property type="entry name" value="AMP-bd_C_sf"/>
</dbReference>
<proteinExistence type="inferred from homology"/>
<evidence type="ECO:0000259" key="4">
    <source>
        <dbReference type="Pfam" id="PF13193"/>
    </source>
</evidence>
<reference evidence="5 6" key="1">
    <citation type="journal article" date="2018" name="PLoS Genet.">
        <title>Repeat elements organise 3D genome structure and mediate transcription in the filamentous fungus Epichloe festucae.</title>
        <authorList>
            <person name="Winter D.J."/>
            <person name="Ganley A.R.D."/>
            <person name="Young C.A."/>
            <person name="Liachko I."/>
            <person name="Schardl C.L."/>
            <person name="Dupont P.Y."/>
            <person name="Berry D."/>
            <person name="Ram A."/>
            <person name="Scott B."/>
            <person name="Cox M.P."/>
        </authorList>
    </citation>
    <scope>NUCLEOTIDE SEQUENCE [LARGE SCALE GENOMIC DNA]</scope>
    <source>
        <strain evidence="5 6">Fl1</strain>
    </source>
</reference>
<dbReference type="Pfam" id="PF00501">
    <property type="entry name" value="AMP-binding"/>
    <property type="match status" value="1"/>
</dbReference>
<organism evidence="5 6">
    <name type="scientific">Epichloe festucae (strain Fl1)</name>
    <dbReference type="NCBI Taxonomy" id="877507"/>
    <lineage>
        <taxon>Eukaryota</taxon>
        <taxon>Fungi</taxon>
        <taxon>Dikarya</taxon>
        <taxon>Ascomycota</taxon>
        <taxon>Pezizomycotina</taxon>
        <taxon>Sordariomycetes</taxon>
        <taxon>Hypocreomycetidae</taxon>
        <taxon>Hypocreales</taxon>
        <taxon>Clavicipitaceae</taxon>
        <taxon>Epichloe</taxon>
    </lineage>
</organism>
<sequence>MPITSEWTVDIPVVDIWTMYFAIPKEYPPDHVLLTDGDTNRSYTYNHIKEASVQFGKGLKHMFDWKKGDVLGFFTPNCIDTPILTYGLHWAGGVASPANPTYTVDELARQLTDSKTTALVTQKPFLKTAVDAAQKAGIPLDRVILMGDEKDESGQHKHWKDVTAKSAWFQPKKTALDPKKDLAYLVYSSGTTGLPKGVMLTHYNIVANAYQTSRIDAKTLNWDSDRHLGVLPFFHIYGLSVSLNVTMFTGSRMIVLPKFDIEKACQLIEKHSITFMYVPPPIVLALGKHPVVDKYDMTSVRWINSGAAPLGVDLVEAVWKRLSIGVKQGYGLSETSPVTHTQLTEEWWKFQGSVGRLLPHMEAKIVDLDGKELPRGDAGEILLKGPNVFHGYWNRPDLNDETFTDDGWYKTGDVGYACKRGHFYITDRMKELIKYKGFQVPPAELEAKLLGREDINDVCVIGVWNNDQHTEVPRAYVVVRPDVQETDELAQDIINWLGERVGPPKRLRGGVRFVKEIPKSQSGKILRRVLKDQVKREEGDGRKSKL</sequence>
<evidence type="ECO:0000313" key="5">
    <source>
        <dbReference type="EMBL" id="QPG97366.1"/>
    </source>
</evidence>